<dbReference type="OrthoDB" id="66620at2759"/>
<keyword evidence="4" id="KW-0812">Transmembrane</keyword>
<reference evidence="8" key="1">
    <citation type="submission" date="2023-01" db="EMBL/GenBank/DDBJ databases">
        <title>Genome assembly of the deep-sea coral Lophelia pertusa.</title>
        <authorList>
            <person name="Herrera S."/>
            <person name="Cordes E."/>
        </authorList>
    </citation>
    <scope>NUCLEOTIDE SEQUENCE</scope>
    <source>
        <strain evidence="8">USNM1676648</strain>
        <tissue evidence="8">Polyp</tissue>
    </source>
</reference>
<keyword evidence="5" id="KW-1133">Transmembrane helix</keyword>
<dbReference type="PANTHER" id="PTHR48041">
    <property type="entry name" value="ABC TRANSPORTER G FAMILY MEMBER 28"/>
    <property type="match status" value="1"/>
</dbReference>
<dbReference type="EMBL" id="MU826352">
    <property type="protein sequence ID" value="KAJ7380837.1"/>
    <property type="molecule type" value="Genomic_DNA"/>
</dbReference>
<dbReference type="InterPro" id="IPR003439">
    <property type="entry name" value="ABC_transporter-like_ATP-bd"/>
</dbReference>
<proteinExistence type="inferred from homology"/>
<comment type="similarity">
    <text evidence="2">Belongs to the ABC transporter superfamily. ABCG family. Eye pigment precursor importer (TC 3.A.1.204) subfamily.</text>
</comment>
<evidence type="ECO:0000256" key="5">
    <source>
        <dbReference type="ARBA" id="ARBA00022989"/>
    </source>
</evidence>
<evidence type="ECO:0000259" key="7">
    <source>
        <dbReference type="Pfam" id="PF00005"/>
    </source>
</evidence>
<gene>
    <name evidence="8" type="ORF">OS493_007227</name>
</gene>
<name>A0A9W9ZFQ9_9CNID</name>
<organism evidence="8 9">
    <name type="scientific">Desmophyllum pertusum</name>
    <dbReference type="NCBI Taxonomy" id="174260"/>
    <lineage>
        <taxon>Eukaryota</taxon>
        <taxon>Metazoa</taxon>
        <taxon>Cnidaria</taxon>
        <taxon>Anthozoa</taxon>
        <taxon>Hexacorallia</taxon>
        <taxon>Scleractinia</taxon>
        <taxon>Caryophylliina</taxon>
        <taxon>Caryophylliidae</taxon>
        <taxon>Desmophyllum</taxon>
    </lineage>
</organism>
<dbReference type="Pfam" id="PF00005">
    <property type="entry name" value="ABC_tran"/>
    <property type="match status" value="1"/>
</dbReference>
<evidence type="ECO:0000256" key="3">
    <source>
        <dbReference type="ARBA" id="ARBA00022448"/>
    </source>
</evidence>
<keyword evidence="3" id="KW-0813">Transport</keyword>
<dbReference type="GO" id="GO:0005524">
    <property type="term" value="F:ATP binding"/>
    <property type="evidence" value="ECO:0007669"/>
    <property type="project" value="InterPro"/>
</dbReference>
<evidence type="ECO:0000256" key="2">
    <source>
        <dbReference type="ARBA" id="ARBA00005814"/>
    </source>
</evidence>
<dbReference type="GO" id="GO:0016887">
    <property type="term" value="F:ATP hydrolysis activity"/>
    <property type="evidence" value="ECO:0007669"/>
    <property type="project" value="InterPro"/>
</dbReference>
<comment type="subcellular location">
    <subcellularLocation>
        <location evidence="1">Membrane</location>
        <topology evidence="1">Multi-pass membrane protein</topology>
    </subcellularLocation>
</comment>
<dbReference type="InterPro" id="IPR027417">
    <property type="entry name" value="P-loop_NTPase"/>
</dbReference>
<evidence type="ECO:0000256" key="1">
    <source>
        <dbReference type="ARBA" id="ARBA00004141"/>
    </source>
</evidence>
<evidence type="ECO:0000256" key="4">
    <source>
        <dbReference type="ARBA" id="ARBA00022692"/>
    </source>
</evidence>
<evidence type="ECO:0000313" key="9">
    <source>
        <dbReference type="Proteomes" id="UP001163046"/>
    </source>
</evidence>
<feature type="domain" description="ABC transporter" evidence="7">
    <location>
        <begin position="35"/>
        <end position="151"/>
    </location>
</feature>
<dbReference type="GO" id="GO:0042626">
    <property type="term" value="F:ATPase-coupled transmembrane transporter activity"/>
    <property type="evidence" value="ECO:0007669"/>
    <property type="project" value="TreeGrafter"/>
</dbReference>
<comment type="caution">
    <text evidence="8">The sequence shown here is derived from an EMBL/GenBank/DDBJ whole genome shotgun (WGS) entry which is preliminary data.</text>
</comment>
<dbReference type="PANTHER" id="PTHR48041:SF91">
    <property type="entry name" value="ABC TRANSPORTER G FAMILY MEMBER 28"/>
    <property type="match status" value="1"/>
</dbReference>
<dbReference type="Proteomes" id="UP001163046">
    <property type="component" value="Unassembled WGS sequence"/>
</dbReference>
<dbReference type="GO" id="GO:0016020">
    <property type="term" value="C:membrane"/>
    <property type="evidence" value="ECO:0007669"/>
    <property type="project" value="UniProtKB-SubCell"/>
</dbReference>
<keyword evidence="6" id="KW-0472">Membrane</keyword>
<dbReference type="AlphaFoldDB" id="A0A9W9ZFQ9"/>
<dbReference type="SUPFAM" id="SSF52540">
    <property type="entry name" value="P-loop containing nucleoside triphosphate hydrolases"/>
    <property type="match status" value="1"/>
</dbReference>
<dbReference type="InterPro" id="IPR050352">
    <property type="entry name" value="ABCG_transporters"/>
</dbReference>
<sequence length="169" mass="19402">MAMWLSMVERYREEAKPKTQTITIQFENLSLVLKKNRDGRLFINDKEVAELGVFRNITGFVPQEDVMHRTLTVKEVLIYQANLRLPSTISQEEKRRRVNEVLELLDLKGVKDTNIGDEESRGISGGQRKRVNIGMELVTDPTLLFLDEPTSGSGQYFKLDGCRCVEGRR</sequence>
<evidence type="ECO:0000256" key="6">
    <source>
        <dbReference type="ARBA" id="ARBA00023136"/>
    </source>
</evidence>
<keyword evidence="9" id="KW-1185">Reference proteome</keyword>
<evidence type="ECO:0000313" key="8">
    <source>
        <dbReference type="EMBL" id="KAJ7380837.1"/>
    </source>
</evidence>
<dbReference type="Gene3D" id="3.40.50.300">
    <property type="entry name" value="P-loop containing nucleotide triphosphate hydrolases"/>
    <property type="match status" value="1"/>
</dbReference>
<accession>A0A9W9ZFQ9</accession>
<protein>
    <recommendedName>
        <fullName evidence="7">ABC transporter domain-containing protein</fullName>
    </recommendedName>
</protein>